<dbReference type="Proteomes" id="UP001217918">
    <property type="component" value="Unassembled WGS sequence"/>
</dbReference>
<proteinExistence type="predicted"/>
<feature type="compositionally biased region" description="Low complexity" evidence="1">
    <location>
        <begin position="35"/>
        <end position="52"/>
    </location>
</feature>
<accession>A0AAD9I252</accession>
<name>A0AAD9I252_9PEZI</name>
<protein>
    <submittedName>
        <fullName evidence="2">Uncharacterized protein</fullName>
    </submittedName>
</protein>
<keyword evidence="3" id="KW-1185">Reference proteome</keyword>
<feature type="region of interest" description="Disordered" evidence="1">
    <location>
        <begin position="180"/>
        <end position="263"/>
    </location>
</feature>
<reference evidence="2" key="1">
    <citation type="journal article" date="2023" name="Mol. Plant Microbe Interact.">
        <title>Elucidating the Obligate Nature and Biological Capacity of an Invasive Fungal Corn Pathogen.</title>
        <authorList>
            <person name="MacCready J.S."/>
            <person name="Roggenkamp E.M."/>
            <person name="Gdanetz K."/>
            <person name="Chilvers M.I."/>
        </authorList>
    </citation>
    <scope>NUCLEOTIDE SEQUENCE</scope>
    <source>
        <strain evidence="2">PM02</strain>
    </source>
</reference>
<organism evidence="2 3">
    <name type="scientific">Phyllachora maydis</name>
    <dbReference type="NCBI Taxonomy" id="1825666"/>
    <lineage>
        <taxon>Eukaryota</taxon>
        <taxon>Fungi</taxon>
        <taxon>Dikarya</taxon>
        <taxon>Ascomycota</taxon>
        <taxon>Pezizomycotina</taxon>
        <taxon>Sordariomycetes</taxon>
        <taxon>Sordariomycetidae</taxon>
        <taxon>Phyllachorales</taxon>
        <taxon>Phyllachoraceae</taxon>
        <taxon>Phyllachora</taxon>
    </lineage>
</organism>
<dbReference type="AlphaFoldDB" id="A0AAD9I252"/>
<feature type="region of interest" description="Disordered" evidence="1">
    <location>
        <begin position="125"/>
        <end position="151"/>
    </location>
</feature>
<feature type="compositionally biased region" description="Acidic residues" evidence="1">
    <location>
        <begin position="245"/>
        <end position="259"/>
    </location>
</feature>
<gene>
    <name evidence="2" type="ORF">P8C59_004376</name>
</gene>
<feature type="region of interest" description="Disordered" evidence="1">
    <location>
        <begin position="31"/>
        <end position="52"/>
    </location>
</feature>
<comment type="caution">
    <text evidence="2">The sequence shown here is derived from an EMBL/GenBank/DDBJ whole genome shotgun (WGS) entry which is preliminary data.</text>
</comment>
<evidence type="ECO:0000256" key="1">
    <source>
        <dbReference type="SAM" id="MobiDB-lite"/>
    </source>
</evidence>
<sequence length="323" mass="33218">MSSPPRDTLPLPSPRQLLTSLVTAISAIPLDSERTPLPSGPTSTTPTTNNPLRLVPAPDRPLLVTLHVLFPAQLLPALDLLDQGLVARLVVASGPPAAPAQAVSPTTRAGGFFLVRSTAQAAAARGRRFRAGGRGGGGGAEGRGGGAAGREGPTGYVVRVDAWNCTCAAFAIAAFAGGTTTTTTGAERGGEGGEEGNGEGRGAARVKGKGQTRTNDIGLTQREGGREEGMDSQNRGATAAAAAAAEEEEEEEEEEDADETAAWSFGGLSLDGTEDSVSETEAVPVCKHLLACLLAERWKAALGRYVVERRVRKEEMAGLVADL</sequence>
<dbReference type="EMBL" id="JAQQPM010000003">
    <property type="protein sequence ID" value="KAK2069829.1"/>
    <property type="molecule type" value="Genomic_DNA"/>
</dbReference>
<feature type="compositionally biased region" description="Gly residues" evidence="1">
    <location>
        <begin position="132"/>
        <end position="149"/>
    </location>
</feature>
<evidence type="ECO:0000313" key="2">
    <source>
        <dbReference type="EMBL" id="KAK2069829.1"/>
    </source>
</evidence>
<evidence type="ECO:0000313" key="3">
    <source>
        <dbReference type="Proteomes" id="UP001217918"/>
    </source>
</evidence>